<dbReference type="EMBL" id="KZ346345">
    <property type="protein sequence ID" value="PIO70229.1"/>
    <property type="molecule type" value="Genomic_DNA"/>
</dbReference>
<sequence>MNQERECTEETLNAQRWRSKINTKEPSKLFVKGGLNWLPQNC</sequence>
<keyword evidence="2" id="KW-1185">Reference proteome</keyword>
<evidence type="ECO:0000313" key="2">
    <source>
        <dbReference type="Proteomes" id="UP000230423"/>
    </source>
</evidence>
<dbReference type="Proteomes" id="UP000230423">
    <property type="component" value="Unassembled WGS sequence"/>
</dbReference>
<organism evidence="1 2">
    <name type="scientific">Teladorsagia circumcincta</name>
    <name type="common">Brown stomach worm</name>
    <name type="synonym">Ostertagia circumcincta</name>
    <dbReference type="NCBI Taxonomy" id="45464"/>
    <lineage>
        <taxon>Eukaryota</taxon>
        <taxon>Metazoa</taxon>
        <taxon>Ecdysozoa</taxon>
        <taxon>Nematoda</taxon>
        <taxon>Chromadorea</taxon>
        <taxon>Rhabditida</taxon>
        <taxon>Rhabditina</taxon>
        <taxon>Rhabditomorpha</taxon>
        <taxon>Strongyloidea</taxon>
        <taxon>Trichostrongylidae</taxon>
        <taxon>Teladorsagia</taxon>
    </lineage>
</organism>
<proteinExistence type="predicted"/>
<evidence type="ECO:0000313" key="1">
    <source>
        <dbReference type="EMBL" id="PIO70229.1"/>
    </source>
</evidence>
<accession>A0A2G9UJ17</accession>
<dbReference type="AlphaFoldDB" id="A0A2G9UJ17"/>
<name>A0A2G9UJ17_TELCI</name>
<protein>
    <submittedName>
        <fullName evidence="1">Uncharacterized protein</fullName>
    </submittedName>
</protein>
<gene>
    <name evidence="1" type="ORF">TELCIR_07924</name>
</gene>
<reference evidence="1 2" key="1">
    <citation type="submission" date="2015-09" db="EMBL/GenBank/DDBJ databases">
        <title>Draft genome of the parasitic nematode Teladorsagia circumcincta isolate WARC Sus (inbred).</title>
        <authorList>
            <person name="Mitreva M."/>
        </authorList>
    </citation>
    <scope>NUCLEOTIDE SEQUENCE [LARGE SCALE GENOMIC DNA]</scope>
    <source>
        <strain evidence="1 2">S</strain>
    </source>
</reference>